<organism evidence="3">
    <name type="scientific">uncultured Caudovirales phage</name>
    <dbReference type="NCBI Taxonomy" id="2100421"/>
    <lineage>
        <taxon>Viruses</taxon>
        <taxon>Duplodnaviria</taxon>
        <taxon>Heunggongvirae</taxon>
        <taxon>Uroviricota</taxon>
        <taxon>Caudoviricetes</taxon>
        <taxon>Peduoviridae</taxon>
        <taxon>Maltschvirus</taxon>
        <taxon>Maltschvirus maltsch</taxon>
    </lineage>
</organism>
<proteinExistence type="predicted"/>
<dbReference type="EMBL" id="LR796767">
    <property type="protein sequence ID" value="CAB4164322.1"/>
    <property type="molecule type" value="Genomic_DNA"/>
</dbReference>
<reference evidence="3" key="1">
    <citation type="submission" date="2020-05" db="EMBL/GenBank/DDBJ databases">
        <authorList>
            <person name="Chiriac C."/>
            <person name="Salcher M."/>
            <person name="Ghai R."/>
            <person name="Kavagutti S V."/>
        </authorList>
    </citation>
    <scope>NUCLEOTIDE SEQUENCE</scope>
</reference>
<protein>
    <submittedName>
        <fullName evidence="3">Uncharacterized protein</fullName>
    </submittedName>
</protein>
<evidence type="ECO:0000313" key="1">
    <source>
        <dbReference type="EMBL" id="CAB4164322.1"/>
    </source>
</evidence>
<dbReference type="EMBL" id="LR797406">
    <property type="protein sequence ID" value="CAB4214175.1"/>
    <property type="molecule type" value="Genomic_DNA"/>
</dbReference>
<name>A0A6J5SHW6_9CAUD</name>
<evidence type="ECO:0000313" key="2">
    <source>
        <dbReference type="EMBL" id="CAB4171238.1"/>
    </source>
</evidence>
<gene>
    <name evidence="3" type="ORF">UFOVP1453_20</name>
    <name evidence="1" type="ORF">UFOVP832_15</name>
    <name evidence="2" type="ORF">UFOVP919_10</name>
</gene>
<dbReference type="EMBL" id="LR796862">
    <property type="protein sequence ID" value="CAB4171238.1"/>
    <property type="molecule type" value="Genomic_DNA"/>
</dbReference>
<evidence type="ECO:0000313" key="3">
    <source>
        <dbReference type="EMBL" id="CAB4214175.1"/>
    </source>
</evidence>
<accession>A0A6J5SHW6</accession>
<sequence>MSTMYRRKKDKAGRWPKLLLQLSRLVNRMRSQASAYFAIAQTQRSVIRKVKAKRLGIRGETKGKNE</sequence>